<dbReference type="Gene3D" id="1.10.2080.10">
    <property type="entry name" value="Insect odorant-binding protein A10/Ejaculatory bulb-specific protein 3"/>
    <property type="match status" value="1"/>
</dbReference>
<dbReference type="AlphaFoldDB" id="A0A0F6WGH9"/>
<evidence type="ECO:0000313" key="1">
    <source>
        <dbReference type="EMBL" id="AKF17719.1"/>
    </source>
</evidence>
<sequence>KAAQGVKYTTKYDNINVDMVLHNERLLNNYMECLMDRRACSKEGQLLKEIIPDALQTDCARCSEKQKQIAGTIMSYLLQYKKKYWDELLCKYDPEGNFRKKYEVDEDDEDDEE</sequence>
<reference evidence="1" key="1">
    <citation type="submission" date="2014-09" db="EMBL/GenBank/DDBJ databases">
        <title>Identification and expression profile in western flower thrips Frankliniella occidentalis.</title>
        <authorList>
            <person name="Zhang Z.K."/>
            <person name="Lei Z.R."/>
        </authorList>
    </citation>
    <scope>NUCLEOTIDE SEQUENCE</scope>
</reference>
<dbReference type="Pfam" id="PF03392">
    <property type="entry name" value="OS-D"/>
    <property type="match status" value="1"/>
</dbReference>
<proteinExistence type="evidence at transcript level"/>
<organism evidence="1">
    <name type="scientific">Frankliniella occidentalis</name>
    <name type="common">Western flower thrips</name>
    <name type="synonym">Euthrips occidentalis</name>
    <dbReference type="NCBI Taxonomy" id="133901"/>
    <lineage>
        <taxon>Eukaryota</taxon>
        <taxon>Metazoa</taxon>
        <taxon>Ecdysozoa</taxon>
        <taxon>Arthropoda</taxon>
        <taxon>Hexapoda</taxon>
        <taxon>Insecta</taxon>
        <taxon>Pterygota</taxon>
        <taxon>Neoptera</taxon>
        <taxon>Paraneoptera</taxon>
        <taxon>Thysanoptera</taxon>
        <taxon>Terebrantia</taxon>
        <taxon>Thripoidea</taxon>
        <taxon>Thripidae</taxon>
        <taxon>Frankliniella</taxon>
    </lineage>
</organism>
<dbReference type="PANTHER" id="PTHR11257">
    <property type="entry name" value="CHEMOSENSORY PROTEIN-RELATED"/>
    <property type="match status" value="1"/>
</dbReference>
<gene>
    <name evidence="1" type="primary">CSP1</name>
</gene>
<dbReference type="InterPro" id="IPR036682">
    <property type="entry name" value="OS_D_A10/PebIII_sf"/>
</dbReference>
<dbReference type="EMBL" id="KM527949">
    <property type="protein sequence ID" value="AKF17719.1"/>
    <property type="molecule type" value="mRNA"/>
</dbReference>
<name>A0A0F6WGH9_FRAOC</name>
<protein>
    <submittedName>
        <fullName evidence="1">Chemosensory protein family</fullName>
    </submittedName>
</protein>
<feature type="non-terminal residue" evidence="1">
    <location>
        <position position="1"/>
    </location>
</feature>
<accession>A0A0F6WGH9</accession>
<dbReference type="SUPFAM" id="SSF100910">
    <property type="entry name" value="Chemosensory protein Csp2"/>
    <property type="match status" value="1"/>
</dbReference>
<dbReference type="InterPro" id="IPR005055">
    <property type="entry name" value="A10/PebIII"/>
</dbReference>
<dbReference type="PANTHER" id="PTHR11257:SF12">
    <property type="entry name" value="EJACULATORY BULB-SPECIFIC PROTEIN 3-RELATED"/>
    <property type="match status" value="1"/>
</dbReference>